<keyword evidence="2" id="KW-1185">Reference proteome</keyword>
<evidence type="ECO:0000313" key="2">
    <source>
        <dbReference type="Proteomes" id="UP001242811"/>
    </source>
</evidence>
<gene>
    <name evidence="1" type="ORF">QOZ95_005526</name>
</gene>
<evidence type="ECO:0000313" key="1">
    <source>
        <dbReference type="EMBL" id="MDQ0497307.1"/>
    </source>
</evidence>
<dbReference type="EMBL" id="JAUSWA010000069">
    <property type="protein sequence ID" value="MDQ0497307.1"/>
    <property type="molecule type" value="Genomic_DNA"/>
</dbReference>
<evidence type="ECO:0008006" key="3">
    <source>
        <dbReference type="Google" id="ProtNLM"/>
    </source>
</evidence>
<organism evidence="1 2">
    <name type="scientific">Paenibacillus brasilensis</name>
    <dbReference type="NCBI Taxonomy" id="128574"/>
    <lineage>
        <taxon>Bacteria</taxon>
        <taxon>Bacillati</taxon>
        <taxon>Bacillota</taxon>
        <taxon>Bacilli</taxon>
        <taxon>Bacillales</taxon>
        <taxon>Paenibacillaceae</taxon>
        <taxon>Paenibacillus</taxon>
    </lineage>
</organism>
<name>A0ABU0L7N2_9BACL</name>
<protein>
    <recommendedName>
        <fullName evidence="3">MFS transporter</fullName>
    </recommendedName>
</protein>
<accession>A0ABU0L7N2</accession>
<comment type="caution">
    <text evidence="1">The sequence shown here is derived from an EMBL/GenBank/DDBJ whole genome shotgun (WGS) entry which is preliminary data.</text>
</comment>
<reference evidence="1 2" key="1">
    <citation type="submission" date="2023-07" db="EMBL/GenBank/DDBJ databases">
        <title>Genomic Encyclopedia of Type Strains, Phase IV (KMG-IV): sequencing the most valuable type-strain genomes for metagenomic binning, comparative biology and taxonomic classification.</title>
        <authorList>
            <person name="Goeker M."/>
        </authorList>
    </citation>
    <scope>NUCLEOTIDE SEQUENCE [LARGE SCALE GENOMIC DNA]</scope>
    <source>
        <strain evidence="1 2">DSM 14914</strain>
    </source>
</reference>
<dbReference type="Proteomes" id="UP001242811">
    <property type="component" value="Unassembled WGS sequence"/>
</dbReference>
<proteinExistence type="predicted"/>
<sequence length="49" mass="5637">MIRAYTSILAALLLYVGVVSIDRYMLIEQIIPDTFSFARSEQIWITNSL</sequence>